<dbReference type="PANTHER" id="PTHR44520:SF1">
    <property type="entry name" value="TWO-COMPONENT SYSTEM REGULATORY PROTEIN"/>
    <property type="match status" value="1"/>
</dbReference>
<protein>
    <submittedName>
        <fullName evidence="3">Response regulator</fullName>
    </submittedName>
</protein>
<evidence type="ECO:0000313" key="4">
    <source>
        <dbReference type="Proteomes" id="UP000031532"/>
    </source>
</evidence>
<feature type="modified residue" description="4-aspartylphosphate" evidence="1">
    <location>
        <position position="66"/>
    </location>
</feature>
<dbReference type="InterPro" id="IPR011006">
    <property type="entry name" value="CheY-like_superfamily"/>
</dbReference>
<evidence type="ECO:0000259" key="2">
    <source>
        <dbReference type="PROSITE" id="PS50110"/>
    </source>
</evidence>
<dbReference type="PROSITE" id="PS50110">
    <property type="entry name" value="RESPONSE_REGULATORY"/>
    <property type="match status" value="1"/>
</dbReference>
<evidence type="ECO:0000256" key="1">
    <source>
        <dbReference type="PROSITE-ProRule" id="PRU00169"/>
    </source>
</evidence>
<sequence length="150" mass="17379">MPKKLILLVEDNRDDEELTLMAFERSGLEYEIDVVRDGAEVLDYLFLTGKYSDRHPKQQPTLVLLDLNLPKVSGLEVIRRLRADAKTRSLPVVVLTTSNEQEDMINSYELGCNSYVRKPVNFTDFLVASRQLGLYWLHLNEFPPCKSYRE</sequence>
<dbReference type="EMBL" id="JTJC03000004">
    <property type="protein sequence ID" value="NHC36363.1"/>
    <property type="molecule type" value="Genomic_DNA"/>
</dbReference>
<reference evidence="3 4" key="1">
    <citation type="journal article" date="2015" name="Genome Announc.">
        <title>Draft Genome Sequence of the Terrestrial Cyanobacterium Scytonema millei VB511283, Isolated from Eastern India.</title>
        <authorList>
            <person name="Sen D."/>
            <person name="Chandrababunaidu M.M."/>
            <person name="Singh D."/>
            <person name="Sanghi N."/>
            <person name="Ghorai A."/>
            <person name="Mishra G.P."/>
            <person name="Madduluri M."/>
            <person name="Adhikary S.P."/>
            <person name="Tripathy S."/>
        </authorList>
    </citation>
    <scope>NUCLEOTIDE SEQUENCE [LARGE SCALE GENOMIC DNA]</scope>
    <source>
        <strain evidence="3 4">VB511283</strain>
    </source>
</reference>
<name>A0A9X5E7T6_9CYAN</name>
<keyword evidence="4" id="KW-1185">Reference proteome</keyword>
<dbReference type="SUPFAM" id="SSF52172">
    <property type="entry name" value="CheY-like"/>
    <property type="match status" value="1"/>
</dbReference>
<dbReference type="InterPro" id="IPR001789">
    <property type="entry name" value="Sig_transdc_resp-reg_receiver"/>
</dbReference>
<dbReference type="SMART" id="SM00448">
    <property type="entry name" value="REC"/>
    <property type="match status" value="1"/>
</dbReference>
<gene>
    <name evidence="3" type="ORF">QH73_0017205</name>
</gene>
<dbReference type="OrthoDB" id="5510574at2"/>
<feature type="domain" description="Response regulatory" evidence="2">
    <location>
        <begin position="5"/>
        <end position="133"/>
    </location>
</feature>
<organism evidence="3 4">
    <name type="scientific">Scytonema millei VB511283</name>
    <dbReference type="NCBI Taxonomy" id="1245923"/>
    <lineage>
        <taxon>Bacteria</taxon>
        <taxon>Bacillati</taxon>
        <taxon>Cyanobacteriota</taxon>
        <taxon>Cyanophyceae</taxon>
        <taxon>Nostocales</taxon>
        <taxon>Scytonemataceae</taxon>
        <taxon>Scytonema</taxon>
    </lineage>
</organism>
<dbReference type="Proteomes" id="UP000031532">
    <property type="component" value="Unassembled WGS sequence"/>
</dbReference>
<dbReference type="Gene3D" id="3.40.50.2300">
    <property type="match status" value="1"/>
</dbReference>
<comment type="caution">
    <text evidence="3">The sequence shown here is derived from an EMBL/GenBank/DDBJ whole genome shotgun (WGS) entry which is preliminary data.</text>
</comment>
<dbReference type="RefSeq" id="WP_039716978.1">
    <property type="nucleotide sequence ID" value="NZ_JTJC03000004.1"/>
</dbReference>
<dbReference type="PANTHER" id="PTHR44520">
    <property type="entry name" value="RESPONSE REGULATOR RCP1-RELATED"/>
    <property type="match status" value="1"/>
</dbReference>
<accession>A0A9X5E7T6</accession>
<dbReference type="CDD" id="cd17557">
    <property type="entry name" value="REC_Rcp-like"/>
    <property type="match status" value="1"/>
</dbReference>
<proteinExistence type="predicted"/>
<keyword evidence="1" id="KW-0597">Phosphoprotein</keyword>
<dbReference type="InterPro" id="IPR052893">
    <property type="entry name" value="TCS_response_regulator"/>
</dbReference>
<dbReference type="GO" id="GO:0000160">
    <property type="term" value="P:phosphorelay signal transduction system"/>
    <property type="evidence" value="ECO:0007669"/>
    <property type="project" value="InterPro"/>
</dbReference>
<dbReference type="AlphaFoldDB" id="A0A9X5E7T6"/>
<dbReference type="Pfam" id="PF00072">
    <property type="entry name" value="Response_reg"/>
    <property type="match status" value="1"/>
</dbReference>
<evidence type="ECO:0000313" key="3">
    <source>
        <dbReference type="EMBL" id="NHC36363.1"/>
    </source>
</evidence>